<keyword evidence="2" id="KW-1185">Reference proteome</keyword>
<accession>A0A429GD43</accession>
<name>A0A429GD43_9CREN</name>
<organism evidence="1 2">
    <name type="scientific">Candidatus Methanodesulfokora washburnensis</name>
    <dbReference type="NCBI Taxonomy" id="2478471"/>
    <lineage>
        <taxon>Archaea</taxon>
        <taxon>Thermoproteota</taxon>
        <taxon>Candidatus Korarchaeia</taxon>
        <taxon>Candidatus Korarchaeia incertae sedis</taxon>
        <taxon>Candidatus Methanodesulfokora</taxon>
    </lineage>
</organism>
<evidence type="ECO:0000313" key="2">
    <source>
        <dbReference type="Proteomes" id="UP000277582"/>
    </source>
</evidence>
<dbReference type="RefSeq" id="WP_125672894.1">
    <property type="nucleotide sequence ID" value="NZ_RCOS01000172.1"/>
</dbReference>
<reference evidence="1 2" key="1">
    <citation type="submission" date="2018-10" db="EMBL/GenBank/DDBJ databases">
        <title>Co-occurring genomic capacity for anaerobic methane metabolism and dissimilatory sulfite reduction discovered in the Korarchaeota.</title>
        <authorList>
            <person name="Mckay L.J."/>
            <person name="Dlakic M."/>
            <person name="Fields M.W."/>
            <person name="Delmont T.O."/>
            <person name="Eren A.M."/>
            <person name="Jay Z.J."/>
            <person name="Klingelsmith K.B."/>
            <person name="Rusch D.B."/>
            <person name="Inskeep W.P."/>
        </authorList>
    </citation>
    <scope>NUCLEOTIDE SEQUENCE [LARGE SCALE GENOMIC DNA]</scope>
    <source>
        <strain evidence="1 2">MDKW</strain>
    </source>
</reference>
<sequence length="145" mass="17352">MSEPKRSLYPWEVELLNTERRLWVKARTGEWVRRYLMFNGPSSVYEMFNEYKQYILAAKEAGYLKKTRKMPTFSSFAHFIYKLRKAGFIRKLTDDEMRKMGIDQTPLMRGGSPSYFPRSYVTITPLGMRADSWLNVYHRMRRGEL</sequence>
<protein>
    <submittedName>
        <fullName evidence="1">Uncharacterized protein</fullName>
    </submittedName>
</protein>
<dbReference type="EMBL" id="RCOS01000172">
    <property type="protein sequence ID" value="RSN71642.1"/>
    <property type="molecule type" value="Genomic_DNA"/>
</dbReference>
<dbReference type="AlphaFoldDB" id="A0A429GD43"/>
<evidence type="ECO:0000313" key="1">
    <source>
        <dbReference type="EMBL" id="RSN71642.1"/>
    </source>
</evidence>
<dbReference type="Proteomes" id="UP000277582">
    <property type="component" value="Unassembled WGS sequence"/>
</dbReference>
<comment type="caution">
    <text evidence="1">The sequence shown here is derived from an EMBL/GenBank/DDBJ whole genome shotgun (WGS) entry which is preliminary data.</text>
</comment>
<proteinExistence type="predicted"/>
<gene>
    <name evidence="1" type="ORF">D6D85_15650</name>
</gene>